<sequence length="167" mass="17901">MNRHLRIRTAAAALTALAWPLTACGLSGGPSERCVPAPATSATTADLEGDYEGSLDAKGTRLTLTTRPGEGGGTLAVENWPTGDSFREELGASFSTTGTWELDRPTAGYRHALLRLHFDPPKPDLPAPHTLDLLSIGIDAERTFVYADKDPDTCPDFRLQRRQSPAG</sequence>
<accession>A0A2K8PGE4</accession>
<name>A0A2K8PGE4_STRLA</name>
<dbReference type="RefSeq" id="WP_051840205.1">
    <property type="nucleotide sequence ID" value="NZ_CP024985.1"/>
</dbReference>
<evidence type="ECO:0000313" key="2">
    <source>
        <dbReference type="Proteomes" id="UP000231791"/>
    </source>
</evidence>
<proteinExistence type="predicted"/>
<keyword evidence="2" id="KW-1185">Reference proteome</keyword>
<dbReference type="AlphaFoldDB" id="A0A2K8PGE4"/>
<organism evidence="1 2">
    <name type="scientific">Streptomyces lavendulae subsp. lavendulae</name>
    <dbReference type="NCBI Taxonomy" id="58340"/>
    <lineage>
        <taxon>Bacteria</taxon>
        <taxon>Bacillati</taxon>
        <taxon>Actinomycetota</taxon>
        <taxon>Actinomycetes</taxon>
        <taxon>Kitasatosporales</taxon>
        <taxon>Streptomycetaceae</taxon>
        <taxon>Streptomyces</taxon>
    </lineage>
</organism>
<reference evidence="1 2" key="1">
    <citation type="submission" date="2017-11" db="EMBL/GenBank/DDBJ databases">
        <title>Complete genome sequence of Streptomyces lavendulae subsp. lavendulae CCM 3239 (formerly 'Streptomyces aureofaciens CCM 3239'), the producer of the angucycline-type antibiotic auricin.</title>
        <authorList>
            <person name="Busche T."/>
            <person name="Novakova R."/>
            <person name="Al'Dilaimi A."/>
            <person name="Homerova D."/>
            <person name="Feckova L."/>
            <person name="Rezuchova B."/>
            <person name="Mingyar E."/>
            <person name="Csolleiova D."/>
            <person name="Bekeova C."/>
            <person name="Winkler A."/>
            <person name="Sevcikova B."/>
            <person name="Kalinowski J."/>
            <person name="Kormanec J."/>
            <person name="Ruckert C."/>
        </authorList>
    </citation>
    <scope>NUCLEOTIDE SEQUENCE [LARGE SCALE GENOMIC DNA]</scope>
    <source>
        <strain evidence="1 2">CCM 3239</strain>
    </source>
</reference>
<evidence type="ECO:0000313" key="1">
    <source>
        <dbReference type="EMBL" id="ATZ25812.1"/>
    </source>
</evidence>
<dbReference type="OrthoDB" id="4197499at2"/>
<gene>
    <name evidence="1" type="ORF">SLAV_19940</name>
</gene>
<dbReference type="Proteomes" id="UP000231791">
    <property type="component" value="Chromosome"/>
</dbReference>
<dbReference type="KEGG" id="slx:SLAV_19940"/>
<dbReference type="EMBL" id="CP024985">
    <property type="protein sequence ID" value="ATZ25812.1"/>
    <property type="molecule type" value="Genomic_DNA"/>
</dbReference>
<dbReference type="GeneID" id="49385024"/>
<protein>
    <submittedName>
        <fullName evidence="1">Uncharacterized protein</fullName>
    </submittedName>
</protein>